<evidence type="ECO:0000256" key="1">
    <source>
        <dbReference type="SAM" id="MobiDB-lite"/>
    </source>
</evidence>
<feature type="region of interest" description="Disordered" evidence="1">
    <location>
        <begin position="28"/>
        <end position="75"/>
    </location>
</feature>
<evidence type="ECO:0000313" key="3">
    <source>
        <dbReference type="Proteomes" id="UP000615446"/>
    </source>
</evidence>
<evidence type="ECO:0000313" key="2">
    <source>
        <dbReference type="EMBL" id="GES92216.1"/>
    </source>
</evidence>
<organism evidence="2 3">
    <name type="scientific">Rhizophagus clarus</name>
    <dbReference type="NCBI Taxonomy" id="94130"/>
    <lineage>
        <taxon>Eukaryota</taxon>
        <taxon>Fungi</taxon>
        <taxon>Fungi incertae sedis</taxon>
        <taxon>Mucoromycota</taxon>
        <taxon>Glomeromycotina</taxon>
        <taxon>Glomeromycetes</taxon>
        <taxon>Glomerales</taxon>
        <taxon>Glomeraceae</taxon>
        <taxon>Rhizophagus</taxon>
    </lineage>
</organism>
<proteinExistence type="predicted"/>
<dbReference type="AlphaFoldDB" id="A0A8H3LTL3"/>
<accession>A0A8H3LTL3</accession>
<dbReference type="Proteomes" id="UP000615446">
    <property type="component" value="Unassembled WGS sequence"/>
</dbReference>
<name>A0A8H3LTL3_9GLOM</name>
<protein>
    <submittedName>
        <fullName evidence="2">Uncharacterized protein</fullName>
    </submittedName>
</protein>
<sequence length="101" mass="11576">MVAPQSVIEGILEKKSKRVLQIPRFSENSKLSHERETITNTSPTFYPEIERPEEEDSSYDKLSGPKEASSTTNCQISSKIATEFVQGLRNTFQWRRPQKTT</sequence>
<reference evidence="2" key="1">
    <citation type="submission" date="2019-10" db="EMBL/GenBank/DDBJ databases">
        <title>Conservation and host-specific expression of non-tandemly repeated heterogenous ribosome RNA gene in arbuscular mycorrhizal fungi.</title>
        <authorList>
            <person name="Maeda T."/>
            <person name="Kobayashi Y."/>
            <person name="Nakagawa T."/>
            <person name="Ezawa T."/>
            <person name="Yamaguchi K."/>
            <person name="Bino T."/>
            <person name="Nishimoto Y."/>
            <person name="Shigenobu S."/>
            <person name="Kawaguchi M."/>
        </authorList>
    </citation>
    <scope>NUCLEOTIDE SEQUENCE</scope>
    <source>
        <strain evidence="2">HR1</strain>
    </source>
</reference>
<gene>
    <name evidence="2" type="ORF">RCL2_001900300</name>
</gene>
<dbReference type="EMBL" id="BLAL01000215">
    <property type="protein sequence ID" value="GES92216.1"/>
    <property type="molecule type" value="Genomic_DNA"/>
</dbReference>
<comment type="caution">
    <text evidence="2">The sequence shown here is derived from an EMBL/GenBank/DDBJ whole genome shotgun (WGS) entry which is preliminary data.</text>
</comment>